<keyword evidence="4 10" id="KW-0238">DNA-binding</keyword>
<dbReference type="PROSITE" id="PS00041">
    <property type="entry name" value="HTH_ARAC_FAMILY_1"/>
    <property type="match status" value="1"/>
</dbReference>
<evidence type="ECO:0000256" key="3">
    <source>
        <dbReference type="ARBA" id="ARBA00023015"/>
    </source>
</evidence>
<feature type="modified residue" description="4-aspartylphosphate" evidence="6">
    <location>
        <position position="61"/>
    </location>
</feature>
<evidence type="ECO:0000256" key="5">
    <source>
        <dbReference type="ARBA" id="ARBA00023163"/>
    </source>
</evidence>
<keyword evidence="11" id="KW-1185">Reference proteome</keyword>
<dbReference type="InterPro" id="IPR020449">
    <property type="entry name" value="Tscrpt_reg_AraC-type_HTH"/>
</dbReference>
<keyword evidence="1 6" id="KW-0597">Phosphoprotein</keyword>
<dbReference type="RefSeq" id="WP_183855053.1">
    <property type="nucleotide sequence ID" value="NZ_JACHOO010000003.1"/>
</dbReference>
<evidence type="ECO:0000256" key="7">
    <source>
        <dbReference type="SAM" id="MobiDB-lite"/>
    </source>
</evidence>
<dbReference type="PANTHER" id="PTHR48111">
    <property type="entry name" value="REGULATOR OF RPOS"/>
    <property type="match status" value="1"/>
</dbReference>
<dbReference type="PROSITE" id="PS01124">
    <property type="entry name" value="HTH_ARAC_FAMILY_2"/>
    <property type="match status" value="1"/>
</dbReference>
<dbReference type="Pfam" id="PF00072">
    <property type="entry name" value="Response_reg"/>
    <property type="match status" value="1"/>
</dbReference>
<evidence type="ECO:0000313" key="10">
    <source>
        <dbReference type="EMBL" id="MBB5752864.1"/>
    </source>
</evidence>
<dbReference type="GO" id="GO:0000976">
    <property type="term" value="F:transcription cis-regulatory region binding"/>
    <property type="evidence" value="ECO:0007669"/>
    <property type="project" value="TreeGrafter"/>
</dbReference>
<organism evidence="10 11">
    <name type="scientific">Prosthecomicrobium pneumaticum</name>
    <dbReference type="NCBI Taxonomy" id="81895"/>
    <lineage>
        <taxon>Bacteria</taxon>
        <taxon>Pseudomonadati</taxon>
        <taxon>Pseudomonadota</taxon>
        <taxon>Alphaproteobacteria</taxon>
        <taxon>Hyphomicrobiales</taxon>
        <taxon>Kaistiaceae</taxon>
        <taxon>Prosthecomicrobium</taxon>
    </lineage>
</organism>
<evidence type="ECO:0000313" key="11">
    <source>
        <dbReference type="Proteomes" id="UP000523821"/>
    </source>
</evidence>
<gene>
    <name evidence="10" type="ORF">GGQ63_001918</name>
</gene>
<keyword evidence="5" id="KW-0804">Transcription</keyword>
<dbReference type="EMBL" id="JACHOO010000003">
    <property type="protein sequence ID" value="MBB5752864.1"/>
    <property type="molecule type" value="Genomic_DNA"/>
</dbReference>
<evidence type="ECO:0000256" key="1">
    <source>
        <dbReference type="ARBA" id="ARBA00022553"/>
    </source>
</evidence>
<dbReference type="InterPro" id="IPR009057">
    <property type="entry name" value="Homeodomain-like_sf"/>
</dbReference>
<dbReference type="PANTHER" id="PTHR48111:SF1">
    <property type="entry name" value="TWO-COMPONENT RESPONSE REGULATOR ORR33"/>
    <property type="match status" value="1"/>
</dbReference>
<dbReference type="SMART" id="SM00342">
    <property type="entry name" value="HTH_ARAC"/>
    <property type="match status" value="1"/>
</dbReference>
<evidence type="ECO:0000256" key="6">
    <source>
        <dbReference type="PROSITE-ProRule" id="PRU00169"/>
    </source>
</evidence>
<accession>A0A7W9FLI4</accession>
<comment type="caution">
    <text evidence="10">The sequence shown here is derived from an EMBL/GenBank/DDBJ whole genome shotgun (WGS) entry which is preliminary data.</text>
</comment>
<dbReference type="Proteomes" id="UP000523821">
    <property type="component" value="Unassembled WGS sequence"/>
</dbReference>
<keyword evidence="2" id="KW-0902">Two-component regulatory system</keyword>
<dbReference type="InterPro" id="IPR018060">
    <property type="entry name" value="HTH_AraC"/>
</dbReference>
<dbReference type="PROSITE" id="PS50110">
    <property type="entry name" value="RESPONSE_REGULATORY"/>
    <property type="match status" value="1"/>
</dbReference>
<feature type="domain" description="Response regulatory" evidence="9">
    <location>
        <begin position="12"/>
        <end position="128"/>
    </location>
</feature>
<dbReference type="GO" id="GO:0005829">
    <property type="term" value="C:cytosol"/>
    <property type="evidence" value="ECO:0007669"/>
    <property type="project" value="TreeGrafter"/>
</dbReference>
<dbReference type="GO" id="GO:0000156">
    <property type="term" value="F:phosphorelay response regulator activity"/>
    <property type="evidence" value="ECO:0007669"/>
    <property type="project" value="TreeGrafter"/>
</dbReference>
<dbReference type="Pfam" id="PF12833">
    <property type="entry name" value="HTH_18"/>
    <property type="match status" value="1"/>
</dbReference>
<dbReference type="InterPro" id="IPR039420">
    <property type="entry name" value="WalR-like"/>
</dbReference>
<proteinExistence type="predicted"/>
<dbReference type="GO" id="GO:0032993">
    <property type="term" value="C:protein-DNA complex"/>
    <property type="evidence" value="ECO:0007669"/>
    <property type="project" value="TreeGrafter"/>
</dbReference>
<dbReference type="SUPFAM" id="SSF52172">
    <property type="entry name" value="CheY-like"/>
    <property type="match status" value="1"/>
</dbReference>
<dbReference type="PRINTS" id="PR00032">
    <property type="entry name" value="HTHARAC"/>
</dbReference>
<evidence type="ECO:0000259" key="8">
    <source>
        <dbReference type="PROSITE" id="PS01124"/>
    </source>
</evidence>
<evidence type="ECO:0000256" key="2">
    <source>
        <dbReference type="ARBA" id="ARBA00023012"/>
    </source>
</evidence>
<dbReference type="Gene3D" id="1.10.10.60">
    <property type="entry name" value="Homeodomain-like"/>
    <property type="match status" value="1"/>
</dbReference>
<dbReference type="CDD" id="cd19920">
    <property type="entry name" value="REC_PA4781-like"/>
    <property type="match status" value="1"/>
</dbReference>
<reference evidence="10 11" key="1">
    <citation type="submission" date="2020-08" db="EMBL/GenBank/DDBJ databases">
        <title>Genomic Encyclopedia of Type Strains, Phase IV (KMG-IV): sequencing the most valuable type-strain genomes for metagenomic binning, comparative biology and taxonomic classification.</title>
        <authorList>
            <person name="Goeker M."/>
        </authorList>
    </citation>
    <scope>NUCLEOTIDE SEQUENCE [LARGE SCALE GENOMIC DNA]</scope>
    <source>
        <strain evidence="10 11">DSM 16268</strain>
    </source>
</reference>
<protein>
    <submittedName>
        <fullName evidence="10">DNA-binding response OmpR family regulator</fullName>
    </submittedName>
</protein>
<name>A0A7W9FLI4_9HYPH</name>
<dbReference type="Gene3D" id="3.40.50.2300">
    <property type="match status" value="1"/>
</dbReference>
<dbReference type="SMART" id="SM00448">
    <property type="entry name" value="REC"/>
    <property type="match status" value="1"/>
</dbReference>
<feature type="region of interest" description="Disordered" evidence="7">
    <location>
        <begin position="256"/>
        <end position="280"/>
    </location>
</feature>
<dbReference type="InterPro" id="IPR018062">
    <property type="entry name" value="HTH_AraC-typ_CS"/>
</dbReference>
<dbReference type="AlphaFoldDB" id="A0A7W9FLI4"/>
<dbReference type="InterPro" id="IPR011006">
    <property type="entry name" value="CheY-like_superfamily"/>
</dbReference>
<sequence>MAVQTAAGEEASILLIDDSTVDLRVLVDTLSDFGLRVYLAFDGLEGYRRAELVLPSLILLDIGMPGLDGFGTCRRLKSNPRTRDIPVIFLSSATERERRLEGLELGAVDYIAKPFDEAEVLARVRIHLDIARRLRGAAPDDAGAEPERPAGLSRRDATLVEGATAILRRAIGAPPSPDAAARMLGTNEKRLNEAFHAAFGVPVFAWLREERLRLARELLVETETPIAEIAAHLGYSNQANFSRAFRQRYGCAPIRLRNGGAPMPDASSDTAEPPGPPAVP</sequence>
<evidence type="ECO:0000259" key="9">
    <source>
        <dbReference type="PROSITE" id="PS50110"/>
    </source>
</evidence>
<dbReference type="GO" id="GO:0003700">
    <property type="term" value="F:DNA-binding transcription factor activity"/>
    <property type="evidence" value="ECO:0007669"/>
    <property type="project" value="InterPro"/>
</dbReference>
<evidence type="ECO:0000256" key="4">
    <source>
        <dbReference type="ARBA" id="ARBA00023125"/>
    </source>
</evidence>
<dbReference type="SUPFAM" id="SSF46689">
    <property type="entry name" value="Homeodomain-like"/>
    <property type="match status" value="1"/>
</dbReference>
<feature type="domain" description="HTH araC/xylS-type" evidence="8">
    <location>
        <begin position="161"/>
        <end position="259"/>
    </location>
</feature>
<keyword evidence="3" id="KW-0805">Transcription regulation</keyword>
<dbReference type="InterPro" id="IPR001789">
    <property type="entry name" value="Sig_transdc_resp-reg_receiver"/>
</dbReference>